<name>A0A7C3E7L7_9SPIR</name>
<proteinExistence type="predicted"/>
<reference evidence="2" key="1">
    <citation type="journal article" date="2020" name="mSystems">
        <title>Genome- and Community-Level Interaction Insights into Carbon Utilization and Element Cycling Functions of Hydrothermarchaeota in Hydrothermal Sediment.</title>
        <authorList>
            <person name="Zhou Z."/>
            <person name="Liu Y."/>
            <person name="Xu W."/>
            <person name="Pan J."/>
            <person name="Luo Z.H."/>
            <person name="Li M."/>
        </authorList>
    </citation>
    <scope>NUCLEOTIDE SEQUENCE [LARGE SCALE GENOMIC DNA]</scope>
    <source>
        <strain evidence="2">SpSt-503</strain>
    </source>
</reference>
<comment type="caution">
    <text evidence="2">The sequence shown here is derived from an EMBL/GenBank/DDBJ whole genome shotgun (WGS) entry which is preliminary data.</text>
</comment>
<gene>
    <name evidence="2" type="ORF">ENS59_09830</name>
</gene>
<dbReference type="AlphaFoldDB" id="A0A7C3E7L7"/>
<evidence type="ECO:0000256" key="1">
    <source>
        <dbReference type="SAM" id="SignalP"/>
    </source>
</evidence>
<feature type="chain" id="PRO_5028159178" description="PEGA domain-containing protein" evidence="1">
    <location>
        <begin position="22"/>
        <end position="326"/>
    </location>
</feature>
<evidence type="ECO:0008006" key="3">
    <source>
        <dbReference type="Google" id="ProtNLM"/>
    </source>
</evidence>
<feature type="signal peptide" evidence="1">
    <location>
        <begin position="1"/>
        <end position="21"/>
    </location>
</feature>
<evidence type="ECO:0000313" key="2">
    <source>
        <dbReference type="EMBL" id="HFH29791.1"/>
    </source>
</evidence>
<organism evidence="2">
    <name type="scientific">Gracilinema caldarium</name>
    <dbReference type="NCBI Taxonomy" id="215591"/>
    <lineage>
        <taxon>Bacteria</taxon>
        <taxon>Pseudomonadati</taxon>
        <taxon>Spirochaetota</taxon>
        <taxon>Spirochaetia</taxon>
        <taxon>Spirochaetales</taxon>
        <taxon>Breznakiellaceae</taxon>
        <taxon>Gracilinema</taxon>
    </lineage>
</organism>
<protein>
    <recommendedName>
        <fullName evidence="3">PEGA domain-containing protein</fullName>
    </recommendedName>
</protein>
<sequence>MKLRRYAVLCLLSAILTPLPAEPFRTTLKGTIEVSPLRPEGKTLTLTYIDAVAVTLTPDSAFLKGIELEFKVPQIYLKYRSSVGMSLYNGIKDIPKPGVVDFQLDRLAFEIIPAKLQAVYQIPLRSGHGLKTSPYVTVPTGIIQPQAFPLVIRLMPLIKGLSEEVETMEFGLTIRPIVADEGALKLRIRTPETMKDKPFTVLIDDEVVPDFNKERILKTGEHHLSIISEDFRSESRTFSIERAKTQDLTVDLRDTTPVIQFEAPENTKIYLDDTLLTNIRQSVLTVPGEHTVRFQVDDYSVVKQLSIEKGKTYKIALTVDVSVNEE</sequence>
<keyword evidence="1" id="KW-0732">Signal</keyword>
<accession>A0A7C3E7L7</accession>
<dbReference type="EMBL" id="DSVL01000299">
    <property type="protein sequence ID" value="HFH29791.1"/>
    <property type="molecule type" value="Genomic_DNA"/>
</dbReference>